<feature type="region of interest" description="Disordered" evidence="1">
    <location>
        <begin position="1"/>
        <end position="64"/>
    </location>
</feature>
<comment type="caution">
    <text evidence="2">The sequence shown here is derived from an EMBL/GenBank/DDBJ whole genome shotgun (WGS) entry which is preliminary data.</text>
</comment>
<sequence length="432" mass="47741">MSNTEVQRGRNLVKRRVTGGQVTFSNQATASPANGQTDGGLDGNQVDSGEPSSPPPETQEEYDARRKAEIEAHNLLDELGTRLASEIAAYNEEHWAEEEGSADRYGIKDLHRDTFTTVFDPTRAARGEEGPMTDEEINEMENAALTLSAIIDSMGTVGGFSSDPKVKTKATRLNNISLFLNKGVDISRALRSGDVGRMYNEMGPFGTIRAIATGEGTGQTDRFLTTYVQAPGALFTGGPQAAIDTLLVPGVNKQQEKPFIQTIGDTFTNVFSAASEYDSYADKIASKRGIRILEEDRYYVVRYDPHYDITYVEWRPTTDIKNLLTQKGFSGAVREWSEDALAALGYKVPAWTRRVQRVKEKYGEESEKVVHYGYSRGGGLATHMGGTGYGTGYFSRYLPKRGSRSKYSGDVIHDYLINPLSVALLWRNLHRV</sequence>
<evidence type="ECO:0000256" key="1">
    <source>
        <dbReference type="SAM" id="MobiDB-lite"/>
    </source>
</evidence>
<proteinExistence type="predicted"/>
<organism evidence="2">
    <name type="scientific">viral metagenome</name>
    <dbReference type="NCBI Taxonomy" id="1070528"/>
    <lineage>
        <taxon>unclassified sequences</taxon>
        <taxon>metagenomes</taxon>
        <taxon>organismal metagenomes</taxon>
    </lineage>
</organism>
<name>A0A2V0RKA4_9ZZZZ</name>
<protein>
    <submittedName>
        <fullName evidence="2">Uncharacterized protein</fullName>
    </submittedName>
</protein>
<accession>A0A2V0RKA4</accession>
<dbReference type="EMBL" id="BDQA01000450">
    <property type="protein sequence ID" value="GBH21922.1"/>
    <property type="molecule type" value="Genomic_RNA"/>
</dbReference>
<feature type="compositionally biased region" description="Polar residues" evidence="1">
    <location>
        <begin position="20"/>
        <end position="36"/>
    </location>
</feature>
<dbReference type="AlphaFoldDB" id="A0A2V0RKA4"/>
<evidence type="ECO:0000313" key="2">
    <source>
        <dbReference type="EMBL" id="GBH21922.1"/>
    </source>
</evidence>
<reference evidence="2" key="1">
    <citation type="submission" date="2017-04" db="EMBL/GenBank/DDBJ databases">
        <title>Unveiling RNA virosphere associated with marine microorganisms.</title>
        <authorList>
            <person name="Urayama S."/>
            <person name="Takaki Y."/>
            <person name="Nishi S."/>
            <person name="Yoshida Y."/>
            <person name="Deguchi S."/>
            <person name="Takai K."/>
            <person name="Nunoura T."/>
        </authorList>
    </citation>
    <scope>NUCLEOTIDE SEQUENCE</scope>
</reference>